<organism evidence="1 2">
    <name type="scientific">Leclercia adecarboxylata</name>
    <dbReference type="NCBI Taxonomy" id="83655"/>
    <lineage>
        <taxon>Bacteria</taxon>
        <taxon>Pseudomonadati</taxon>
        <taxon>Pseudomonadota</taxon>
        <taxon>Gammaproteobacteria</taxon>
        <taxon>Enterobacterales</taxon>
        <taxon>Enterobacteriaceae</taxon>
        <taxon>Leclercia</taxon>
    </lineage>
</organism>
<accession>A0A4U9HGE4</accession>
<dbReference type="Proteomes" id="UP000310719">
    <property type="component" value="Chromosome"/>
</dbReference>
<protein>
    <submittedName>
        <fullName evidence="1">Uncharacterized protein</fullName>
    </submittedName>
</protein>
<evidence type="ECO:0000313" key="1">
    <source>
        <dbReference type="EMBL" id="VTP62126.1"/>
    </source>
</evidence>
<proteinExistence type="predicted"/>
<dbReference type="AlphaFoldDB" id="A0A4U9HGE4"/>
<reference evidence="1 2" key="1">
    <citation type="submission" date="2019-05" db="EMBL/GenBank/DDBJ databases">
        <authorList>
            <consortium name="Pathogen Informatics"/>
        </authorList>
    </citation>
    <scope>NUCLEOTIDE SEQUENCE [LARGE SCALE GENOMIC DNA]</scope>
    <source>
        <strain evidence="1 2">NCTC13032</strain>
    </source>
</reference>
<evidence type="ECO:0000313" key="2">
    <source>
        <dbReference type="Proteomes" id="UP000310719"/>
    </source>
</evidence>
<dbReference type="EMBL" id="LR590464">
    <property type="protein sequence ID" value="VTP62126.1"/>
    <property type="molecule type" value="Genomic_DNA"/>
</dbReference>
<name>A0A4U9HGE4_9ENTR</name>
<gene>
    <name evidence="1" type="ORF">NCTC13032_00178</name>
</gene>
<sequence>MLFFGQYVLLTYILALMGETDVAVDHIQRILHKNIFVVLITLQKQTHDNKM</sequence>